<dbReference type="PANTHER" id="PTHR10746">
    <property type="entry name" value="50S RIBOSOMAL PROTEIN L4"/>
    <property type="match status" value="1"/>
</dbReference>
<keyword evidence="2 5" id="KW-0689">Ribosomal protein</keyword>
<evidence type="ECO:0000256" key="1">
    <source>
        <dbReference type="ARBA" id="ARBA00010528"/>
    </source>
</evidence>
<dbReference type="InterPro" id="IPR023574">
    <property type="entry name" value="Ribosomal_uL4_dom_sf"/>
</dbReference>
<evidence type="ECO:0000256" key="5">
    <source>
        <dbReference type="HAMAP-Rule" id="MF_01328"/>
    </source>
</evidence>
<evidence type="ECO:0000256" key="3">
    <source>
        <dbReference type="ARBA" id="ARBA00023274"/>
    </source>
</evidence>
<gene>
    <name evidence="5 7" type="primary">rplD</name>
    <name evidence="7" type="ORF">M0H32_08755</name>
</gene>
<dbReference type="RefSeq" id="WP_248153185.1">
    <property type="nucleotide sequence ID" value="NZ_JALNMJ010000004.1"/>
</dbReference>
<comment type="similarity">
    <text evidence="1 5">Belongs to the universal ribosomal protein uL4 family.</text>
</comment>
<comment type="subunit">
    <text evidence="5">Part of the 50S ribosomal subunit.</text>
</comment>
<dbReference type="PANTHER" id="PTHR10746:SF6">
    <property type="entry name" value="LARGE RIBOSOMAL SUBUNIT PROTEIN UL4M"/>
    <property type="match status" value="1"/>
</dbReference>
<keyword evidence="5" id="KW-0694">RNA-binding</keyword>
<keyword evidence="5" id="KW-0699">rRNA-binding</keyword>
<keyword evidence="8" id="KW-1185">Reference proteome</keyword>
<dbReference type="NCBIfam" id="TIGR03953">
    <property type="entry name" value="rplD_bact"/>
    <property type="match status" value="1"/>
</dbReference>
<dbReference type="InterPro" id="IPR013005">
    <property type="entry name" value="Ribosomal_uL4-like"/>
</dbReference>
<comment type="caution">
    <text evidence="7">The sequence shown here is derived from an EMBL/GenBank/DDBJ whole genome shotgun (WGS) entry which is preliminary data.</text>
</comment>
<dbReference type="EMBL" id="JALNMJ010000004">
    <property type="protein sequence ID" value="MCK7612247.1"/>
    <property type="molecule type" value="Genomic_DNA"/>
</dbReference>
<sequence length="206" mass="22079">MELQVKTLEGGAAGSITVSDEIFGLEPRTDLIHRVVRWQLAKRQAGTHKTLGRSEVTGTTKKFVRQKGSGGARHGNKKAPQFRGGGRAFGPVVRDHSHDLPKKVRALGLKHALSAKAKTDSIVVVEDAKAAEAKTKALKGQLAKLGLTSALVIDGAEVDNNFALASRNIPHLDVLPVQGINVYDILRANTLVLTKAAVSALEERFK</sequence>
<evidence type="ECO:0000313" key="8">
    <source>
        <dbReference type="Proteomes" id="UP001431221"/>
    </source>
</evidence>
<reference evidence="7" key="1">
    <citation type="submission" date="2022-04" db="EMBL/GenBank/DDBJ databases">
        <title>Roseibium sp. CAU 1639 isolated from mud.</title>
        <authorList>
            <person name="Kim W."/>
        </authorList>
    </citation>
    <scope>NUCLEOTIDE SEQUENCE</scope>
    <source>
        <strain evidence="7">CAU 1639</strain>
    </source>
</reference>
<evidence type="ECO:0000256" key="4">
    <source>
        <dbReference type="ARBA" id="ARBA00035244"/>
    </source>
</evidence>
<evidence type="ECO:0000256" key="6">
    <source>
        <dbReference type="SAM" id="MobiDB-lite"/>
    </source>
</evidence>
<comment type="function">
    <text evidence="5">Forms part of the polypeptide exit tunnel.</text>
</comment>
<dbReference type="GO" id="GO:0005840">
    <property type="term" value="C:ribosome"/>
    <property type="evidence" value="ECO:0007669"/>
    <property type="project" value="UniProtKB-KW"/>
</dbReference>
<dbReference type="Proteomes" id="UP001431221">
    <property type="component" value="Unassembled WGS sequence"/>
</dbReference>
<dbReference type="Gene3D" id="3.40.1370.10">
    <property type="match status" value="1"/>
</dbReference>
<proteinExistence type="inferred from homology"/>
<dbReference type="InterPro" id="IPR002136">
    <property type="entry name" value="Ribosomal_uL4"/>
</dbReference>
<feature type="region of interest" description="Disordered" evidence="6">
    <location>
        <begin position="64"/>
        <end position="86"/>
    </location>
</feature>
<accession>A0ABT0GS24</accession>
<comment type="function">
    <text evidence="5">One of the primary rRNA binding proteins, this protein initially binds near the 5'-end of the 23S rRNA. It is important during the early stages of 50S assembly. It makes multiple contacts with different domains of the 23S rRNA in the assembled 50S subunit and ribosome.</text>
</comment>
<organism evidence="7 8">
    <name type="scientific">Roseibium sediminicola</name>
    <dbReference type="NCBI Taxonomy" id="2933272"/>
    <lineage>
        <taxon>Bacteria</taxon>
        <taxon>Pseudomonadati</taxon>
        <taxon>Pseudomonadota</taxon>
        <taxon>Alphaproteobacteria</taxon>
        <taxon>Hyphomicrobiales</taxon>
        <taxon>Stappiaceae</taxon>
        <taxon>Roseibium</taxon>
    </lineage>
</organism>
<dbReference type="SUPFAM" id="SSF52166">
    <property type="entry name" value="Ribosomal protein L4"/>
    <property type="match status" value="1"/>
</dbReference>
<name>A0ABT0GS24_9HYPH</name>
<dbReference type="HAMAP" id="MF_01328_B">
    <property type="entry name" value="Ribosomal_uL4_B"/>
    <property type="match status" value="1"/>
</dbReference>
<evidence type="ECO:0000313" key="7">
    <source>
        <dbReference type="EMBL" id="MCK7612247.1"/>
    </source>
</evidence>
<keyword evidence="3 5" id="KW-0687">Ribonucleoprotein</keyword>
<protein>
    <recommendedName>
        <fullName evidence="4 5">Large ribosomal subunit protein uL4</fullName>
    </recommendedName>
</protein>
<dbReference type="Pfam" id="PF00573">
    <property type="entry name" value="Ribosomal_L4"/>
    <property type="match status" value="1"/>
</dbReference>
<evidence type="ECO:0000256" key="2">
    <source>
        <dbReference type="ARBA" id="ARBA00022980"/>
    </source>
</evidence>